<feature type="non-terminal residue" evidence="2">
    <location>
        <position position="1"/>
    </location>
</feature>
<feature type="compositionally biased region" description="Low complexity" evidence="1">
    <location>
        <begin position="1"/>
        <end position="13"/>
    </location>
</feature>
<evidence type="ECO:0000313" key="2">
    <source>
        <dbReference type="EMBL" id="RKH37862.1"/>
    </source>
</evidence>
<gene>
    <name evidence="2" type="ORF">D7V93_41645</name>
</gene>
<protein>
    <submittedName>
        <fullName evidence="2">Uncharacterized protein</fullName>
    </submittedName>
</protein>
<reference evidence="3" key="1">
    <citation type="submission" date="2018-09" db="EMBL/GenBank/DDBJ databases">
        <authorList>
            <person name="Livingstone P.G."/>
            <person name="Whitworth D.E."/>
        </authorList>
    </citation>
    <scope>NUCLEOTIDE SEQUENCE [LARGE SCALE GENOMIC DNA]</scope>
    <source>
        <strain evidence="3">CA051B</strain>
    </source>
</reference>
<comment type="caution">
    <text evidence="2">The sequence shown here is derived from an EMBL/GenBank/DDBJ whole genome shotgun (WGS) entry which is preliminary data.</text>
</comment>
<keyword evidence="3" id="KW-1185">Reference proteome</keyword>
<dbReference type="EMBL" id="RAWB01000884">
    <property type="protein sequence ID" value="RKH37862.1"/>
    <property type="molecule type" value="Genomic_DNA"/>
</dbReference>
<dbReference type="AlphaFoldDB" id="A0A3A8ND33"/>
<feature type="region of interest" description="Disordered" evidence="1">
    <location>
        <begin position="1"/>
        <end position="31"/>
    </location>
</feature>
<organism evidence="2 3">
    <name type="scientific">Corallococcus llansteffanensis</name>
    <dbReference type="NCBI Taxonomy" id="2316731"/>
    <lineage>
        <taxon>Bacteria</taxon>
        <taxon>Pseudomonadati</taxon>
        <taxon>Myxococcota</taxon>
        <taxon>Myxococcia</taxon>
        <taxon>Myxococcales</taxon>
        <taxon>Cystobacterineae</taxon>
        <taxon>Myxococcaceae</taxon>
        <taxon>Corallococcus</taxon>
    </lineage>
</organism>
<dbReference type="Proteomes" id="UP000272888">
    <property type="component" value="Unassembled WGS sequence"/>
</dbReference>
<evidence type="ECO:0000256" key="1">
    <source>
        <dbReference type="SAM" id="MobiDB-lite"/>
    </source>
</evidence>
<proteinExistence type="predicted"/>
<name>A0A3A8ND33_9BACT</name>
<accession>A0A3A8ND33</accession>
<sequence length="114" mass="12165">PPTVTPTTPTGTKTVKKAGARGPTRPRNPTLQSALDALNEGRAALAAGDTGKAVRMAQRSYTEQDNLAARLLALRAYCQKGDLANVRAVARVVDLRDMQEVVAECQTHNIDLTP</sequence>
<evidence type="ECO:0000313" key="3">
    <source>
        <dbReference type="Proteomes" id="UP000272888"/>
    </source>
</evidence>